<accession>A0A2A2JAU2</accession>
<keyword evidence="13" id="KW-1185">Reference proteome</keyword>
<dbReference type="SUPFAM" id="SSF161093">
    <property type="entry name" value="MgtE membrane domain-like"/>
    <property type="match status" value="2"/>
</dbReference>
<evidence type="ECO:0000259" key="11">
    <source>
        <dbReference type="Pfam" id="PF01769"/>
    </source>
</evidence>
<feature type="region of interest" description="Disordered" evidence="9">
    <location>
        <begin position="1"/>
        <end position="72"/>
    </location>
</feature>
<feature type="transmembrane region" description="Helical" evidence="10">
    <location>
        <begin position="361"/>
        <end position="382"/>
    </location>
</feature>
<comment type="subcellular location">
    <subcellularLocation>
        <location evidence="1">Membrane</location>
        <topology evidence="1">Multi-pass membrane protein</topology>
    </subcellularLocation>
</comment>
<evidence type="ECO:0000256" key="5">
    <source>
        <dbReference type="ARBA" id="ARBA00022842"/>
    </source>
</evidence>
<dbReference type="Proteomes" id="UP000218231">
    <property type="component" value="Unassembled WGS sequence"/>
</dbReference>
<feature type="transmembrane region" description="Helical" evidence="10">
    <location>
        <begin position="222"/>
        <end position="243"/>
    </location>
</feature>
<evidence type="ECO:0000256" key="9">
    <source>
        <dbReference type="SAM" id="MobiDB-lite"/>
    </source>
</evidence>
<feature type="transmembrane region" description="Helical" evidence="10">
    <location>
        <begin position="448"/>
        <end position="468"/>
    </location>
</feature>
<evidence type="ECO:0000256" key="2">
    <source>
        <dbReference type="ARBA" id="ARBA00009749"/>
    </source>
</evidence>
<gene>
    <name evidence="12" type="ORF">WR25_08889</name>
</gene>
<feature type="transmembrane region" description="Helical" evidence="10">
    <location>
        <begin position="480"/>
        <end position="508"/>
    </location>
</feature>
<dbReference type="OrthoDB" id="5791097at2759"/>
<feature type="transmembrane region" description="Helical" evidence="10">
    <location>
        <begin position="263"/>
        <end position="285"/>
    </location>
</feature>
<dbReference type="PANTHER" id="PTHR16228">
    <property type="entry name" value="DIVALENT CATION TRANSPORTER SOLUTE CARRIER FAMILY 41"/>
    <property type="match status" value="1"/>
</dbReference>
<organism evidence="12 13">
    <name type="scientific">Diploscapter pachys</name>
    <dbReference type="NCBI Taxonomy" id="2018661"/>
    <lineage>
        <taxon>Eukaryota</taxon>
        <taxon>Metazoa</taxon>
        <taxon>Ecdysozoa</taxon>
        <taxon>Nematoda</taxon>
        <taxon>Chromadorea</taxon>
        <taxon>Rhabditida</taxon>
        <taxon>Rhabditina</taxon>
        <taxon>Rhabditomorpha</taxon>
        <taxon>Rhabditoidea</taxon>
        <taxon>Rhabditidae</taxon>
        <taxon>Diploscapter</taxon>
    </lineage>
</organism>
<keyword evidence="4 10" id="KW-0812">Transmembrane</keyword>
<protein>
    <recommendedName>
        <fullName evidence="11">SLC41A/MgtE integral membrane domain-containing protein</fullName>
    </recommendedName>
</protein>
<feature type="compositionally biased region" description="Low complexity" evidence="9">
    <location>
        <begin position="14"/>
        <end position="29"/>
    </location>
</feature>
<dbReference type="InterPro" id="IPR036739">
    <property type="entry name" value="SLC41_membr_dom_sf"/>
</dbReference>
<keyword evidence="7" id="KW-0406">Ion transport</keyword>
<reference evidence="12 13" key="1">
    <citation type="journal article" date="2017" name="Curr. Biol.">
        <title>Genome architecture and evolution of a unichromosomal asexual nematode.</title>
        <authorList>
            <person name="Fradin H."/>
            <person name="Zegar C."/>
            <person name="Gutwein M."/>
            <person name="Lucas J."/>
            <person name="Kovtun M."/>
            <person name="Corcoran D."/>
            <person name="Baugh L.R."/>
            <person name="Kiontke K."/>
            <person name="Gunsalus K."/>
            <person name="Fitch D.H."/>
            <person name="Piano F."/>
        </authorList>
    </citation>
    <scope>NUCLEOTIDE SEQUENCE [LARGE SCALE GENOMIC DNA]</scope>
    <source>
        <strain evidence="12">PF1309</strain>
    </source>
</reference>
<dbReference type="AlphaFoldDB" id="A0A2A2JAU2"/>
<dbReference type="Gene3D" id="1.10.357.20">
    <property type="entry name" value="SLC41 divalent cation transporters, integral membrane domain"/>
    <property type="match status" value="2"/>
</dbReference>
<name>A0A2A2JAU2_9BILA</name>
<dbReference type="Pfam" id="PF01769">
    <property type="entry name" value="MgtE"/>
    <property type="match status" value="2"/>
</dbReference>
<dbReference type="PANTHER" id="PTHR16228:SF24">
    <property type="entry name" value="SLC41A_MGTE INTEGRAL MEMBRANE DOMAIN-CONTAINING PROTEIN"/>
    <property type="match status" value="1"/>
</dbReference>
<evidence type="ECO:0000256" key="3">
    <source>
        <dbReference type="ARBA" id="ARBA00022448"/>
    </source>
</evidence>
<keyword evidence="3" id="KW-0813">Transport</keyword>
<dbReference type="InterPro" id="IPR045349">
    <property type="entry name" value="SLC41A1-3"/>
</dbReference>
<keyword evidence="6 10" id="KW-1133">Transmembrane helix</keyword>
<evidence type="ECO:0000256" key="6">
    <source>
        <dbReference type="ARBA" id="ARBA00022989"/>
    </source>
</evidence>
<comment type="caution">
    <text evidence="12">The sequence shown here is derived from an EMBL/GenBank/DDBJ whole genome shotgun (WGS) entry which is preliminary data.</text>
</comment>
<evidence type="ECO:0000256" key="1">
    <source>
        <dbReference type="ARBA" id="ARBA00004141"/>
    </source>
</evidence>
<proteinExistence type="inferred from homology"/>
<keyword evidence="5" id="KW-0460">Magnesium</keyword>
<keyword evidence="8 10" id="KW-0472">Membrane</keyword>
<evidence type="ECO:0000313" key="12">
    <source>
        <dbReference type="EMBL" id="PAV58900.1"/>
    </source>
</evidence>
<dbReference type="EMBL" id="LIAE01010556">
    <property type="protein sequence ID" value="PAV58900.1"/>
    <property type="molecule type" value="Genomic_DNA"/>
</dbReference>
<comment type="similarity">
    <text evidence="2">Belongs to the SLC41A transporter family.</text>
</comment>
<feature type="transmembrane region" description="Helical" evidence="10">
    <location>
        <begin position="329"/>
        <end position="349"/>
    </location>
</feature>
<evidence type="ECO:0000313" key="13">
    <source>
        <dbReference type="Proteomes" id="UP000218231"/>
    </source>
</evidence>
<sequence length="569" mass="62010">MSSTTTDGKKETSTTKNSESLTTTTTTKSDSGDKATKTIAKVTGRRKKLATEEIESEDKSARRSSSCECQDESKPTAVLSKTSILSSLAFGELPIDVDFHVYKSDGRTTIGDETLGGTPNERYHHYEHAISESDALRAICMQSMLPFFLAGLGSIGSGVLSECAIKDLPLITKMMEFLAVYPPLAGMKGNLDSTFSSRLSTMAQANQLTPFKKGRSQVLRHMAMIQFQAVVLSVFACAVAFFLDMLESGRNVNADHYMYMASAAVFAMPINCAFSTTLLTCLIVWSRRCGFNPDNLATPLANSIGDLMTIGLVLGIAHALRPVNEINHWVPFIIASTAILICPVWLYFTRNDVDLLHMEKWQWFALIPAILLSGGSGFLQHYSTKKFLNFPLFLPLITGIAGNRVAVQASRISTVLNLRKNSIHSLSTRLNPIKYYLSNTNESATARLLVLTSVPFQLVFVGLSFGFAELAPCMHINVNGWFILGYLAIAFIQVGVMLFVAQLFVYFLWSIGANPDSYAIPLLTATADLTGSSLLAALFNLLALIGGKDPNGLVTYCEHGITGNISNTC</sequence>
<evidence type="ECO:0000256" key="7">
    <source>
        <dbReference type="ARBA" id="ARBA00023065"/>
    </source>
</evidence>
<evidence type="ECO:0000256" key="10">
    <source>
        <dbReference type="SAM" id="Phobius"/>
    </source>
</evidence>
<evidence type="ECO:0000256" key="4">
    <source>
        <dbReference type="ARBA" id="ARBA00022692"/>
    </source>
</evidence>
<feature type="domain" description="SLC41A/MgtE integral membrane" evidence="11">
    <location>
        <begin position="182"/>
        <end position="316"/>
    </location>
</feature>
<dbReference type="GO" id="GO:0008324">
    <property type="term" value="F:monoatomic cation transmembrane transporter activity"/>
    <property type="evidence" value="ECO:0007669"/>
    <property type="project" value="InterPro"/>
</dbReference>
<dbReference type="GO" id="GO:0005886">
    <property type="term" value="C:plasma membrane"/>
    <property type="evidence" value="ECO:0007669"/>
    <property type="project" value="TreeGrafter"/>
</dbReference>
<dbReference type="InterPro" id="IPR006667">
    <property type="entry name" value="SLC41_membr_dom"/>
</dbReference>
<feature type="domain" description="SLC41A/MgtE integral membrane" evidence="11">
    <location>
        <begin position="394"/>
        <end position="537"/>
    </location>
</feature>
<feature type="transmembrane region" description="Helical" evidence="10">
    <location>
        <begin position="297"/>
        <end position="317"/>
    </location>
</feature>
<feature type="transmembrane region" description="Helical" evidence="10">
    <location>
        <begin position="520"/>
        <end position="545"/>
    </location>
</feature>
<evidence type="ECO:0000256" key="8">
    <source>
        <dbReference type="ARBA" id="ARBA00023136"/>
    </source>
</evidence>